<keyword evidence="3" id="KW-0238">DNA-binding</keyword>
<feature type="domain" description="HTH iclR-type" evidence="7">
    <location>
        <begin position="14"/>
        <end position="73"/>
    </location>
</feature>
<name>A0A318K149_9NOCA</name>
<evidence type="ECO:0000313" key="9">
    <source>
        <dbReference type="EMBL" id="PXX60885.1"/>
    </source>
</evidence>
<evidence type="ECO:0000313" key="10">
    <source>
        <dbReference type="Proteomes" id="UP000247569"/>
    </source>
</evidence>
<dbReference type="AlphaFoldDB" id="A0A318K149"/>
<comment type="function">
    <text evidence="5">May be an activator protein for the gylABX operon.</text>
</comment>
<keyword evidence="2" id="KW-0805">Transcription regulation</keyword>
<gene>
    <name evidence="9" type="ORF">DFR70_10976</name>
</gene>
<dbReference type="PANTHER" id="PTHR30136">
    <property type="entry name" value="HELIX-TURN-HELIX TRANSCRIPTIONAL REGULATOR, ICLR FAMILY"/>
    <property type="match status" value="1"/>
</dbReference>
<dbReference type="InterPro" id="IPR005471">
    <property type="entry name" value="Tscrpt_reg_IclR_N"/>
</dbReference>
<evidence type="ECO:0000256" key="4">
    <source>
        <dbReference type="ARBA" id="ARBA00023163"/>
    </source>
</evidence>
<protein>
    <recommendedName>
        <fullName evidence="6">Glycerol operon regulatory protein</fullName>
    </recommendedName>
</protein>
<dbReference type="EMBL" id="QJKF01000009">
    <property type="protein sequence ID" value="PXX60885.1"/>
    <property type="molecule type" value="Genomic_DNA"/>
</dbReference>
<dbReference type="FunFam" id="1.10.10.10:FF:000056">
    <property type="entry name" value="IclR family transcriptional regulator"/>
    <property type="match status" value="1"/>
</dbReference>
<accession>A0A318K149</accession>
<reference evidence="9 10" key="1">
    <citation type="submission" date="2018-05" db="EMBL/GenBank/DDBJ databases">
        <title>Genomic Encyclopedia of Type Strains, Phase IV (KMG-IV): sequencing the most valuable type-strain genomes for metagenomic binning, comparative biology and taxonomic classification.</title>
        <authorList>
            <person name="Goeker M."/>
        </authorList>
    </citation>
    <scope>NUCLEOTIDE SEQUENCE [LARGE SCALE GENOMIC DNA]</scope>
    <source>
        <strain evidence="9 10">DSM 44704</strain>
    </source>
</reference>
<dbReference type="SMART" id="SM00346">
    <property type="entry name" value="HTH_ICLR"/>
    <property type="match status" value="1"/>
</dbReference>
<evidence type="ECO:0000259" key="7">
    <source>
        <dbReference type="PROSITE" id="PS51077"/>
    </source>
</evidence>
<dbReference type="GO" id="GO:0045892">
    <property type="term" value="P:negative regulation of DNA-templated transcription"/>
    <property type="evidence" value="ECO:0007669"/>
    <property type="project" value="TreeGrafter"/>
</dbReference>
<dbReference type="InterPro" id="IPR029016">
    <property type="entry name" value="GAF-like_dom_sf"/>
</dbReference>
<evidence type="ECO:0000256" key="2">
    <source>
        <dbReference type="ARBA" id="ARBA00023015"/>
    </source>
</evidence>
<organism evidence="9 10">
    <name type="scientific">Nocardia tenerifensis</name>
    <dbReference type="NCBI Taxonomy" id="228006"/>
    <lineage>
        <taxon>Bacteria</taxon>
        <taxon>Bacillati</taxon>
        <taxon>Actinomycetota</taxon>
        <taxon>Actinomycetes</taxon>
        <taxon>Mycobacteriales</taxon>
        <taxon>Nocardiaceae</taxon>
        <taxon>Nocardia</taxon>
    </lineage>
</organism>
<dbReference type="RefSeq" id="WP_110293737.1">
    <property type="nucleotide sequence ID" value="NZ_QJKF01000009.1"/>
</dbReference>
<dbReference type="SUPFAM" id="SSF46785">
    <property type="entry name" value="Winged helix' DNA-binding domain"/>
    <property type="match status" value="1"/>
</dbReference>
<keyword evidence="1" id="KW-0319">Glycerol metabolism</keyword>
<evidence type="ECO:0000256" key="6">
    <source>
        <dbReference type="ARBA" id="ARBA00070406"/>
    </source>
</evidence>
<evidence type="ECO:0000256" key="3">
    <source>
        <dbReference type="ARBA" id="ARBA00023125"/>
    </source>
</evidence>
<dbReference type="Gene3D" id="3.30.450.40">
    <property type="match status" value="1"/>
</dbReference>
<evidence type="ECO:0000259" key="8">
    <source>
        <dbReference type="PROSITE" id="PS51078"/>
    </source>
</evidence>
<dbReference type="PROSITE" id="PS51078">
    <property type="entry name" value="ICLR_ED"/>
    <property type="match status" value="1"/>
</dbReference>
<dbReference type="InterPro" id="IPR014757">
    <property type="entry name" value="Tscrpt_reg_IclR_C"/>
</dbReference>
<proteinExistence type="predicted"/>
<dbReference type="OrthoDB" id="4103401at2"/>
<dbReference type="SUPFAM" id="SSF55781">
    <property type="entry name" value="GAF domain-like"/>
    <property type="match status" value="1"/>
</dbReference>
<sequence length="249" mass="26235">MNEATMEKAAMGGRGVLEGAFALLEALAHGDELGLTRLASTAGLPKATAYRLLNQLVMEGAVQRRGGRYQIGPRVFRLGQTWQPARLLRAASARPLGQLTAATERGGFSLSVNDRGHTMLIGGIGREIDEVFPLRAGVLLPSGTAAEQVLAIGHPNHTPPEGFSPREWSRQVTLARERGLAYDTDMSRFGLACVAAPVRGPSGEVVAALAGTIAELNRLPALAEAVLRAAGLVSANLTRLLRSQGAMSL</sequence>
<feature type="domain" description="IclR-ED" evidence="8">
    <location>
        <begin position="74"/>
        <end position="246"/>
    </location>
</feature>
<dbReference type="PANTHER" id="PTHR30136:SF24">
    <property type="entry name" value="HTH-TYPE TRANSCRIPTIONAL REPRESSOR ALLR"/>
    <property type="match status" value="1"/>
</dbReference>
<dbReference type="Proteomes" id="UP000247569">
    <property type="component" value="Unassembled WGS sequence"/>
</dbReference>
<evidence type="ECO:0000256" key="5">
    <source>
        <dbReference type="ARBA" id="ARBA00058938"/>
    </source>
</evidence>
<dbReference type="InterPro" id="IPR036388">
    <property type="entry name" value="WH-like_DNA-bd_sf"/>
</dbReference>
<keyword evidence="4" id="KW-0804">Transcription</keyword>
<dbReference type="InterPro" id="IPR036390">
    <property type="entry name" value="WH_DNA-bd_sf"/>
</dbReference>
<evidence type="ECO:0000256" key="1">
    <source>
        <dbReference type="ARBA" id="ARBA00022798"/>
    </source>
</evidence>
<dbReference type="Pfam" id="PF09339">
    <property type="entry name" value="HTH_IclR"/>
    <property type="match status" value="1"/>
</dbReference>
<dbReference type="InterPro" id="IPR050707">
    <property type="entry name" value="HTH_MetabolicPath_Reg"/>
</dbReference>
<dbReference type="GO" id="GO:0003700">
    <property type="term" value="F:DNA-binding transcription factor activity"/>
    <property type="evidence" value="ECO:0007669"/>
    <property type="project" value="TreeGrafter"/>
</dbReference>
<dbReference type="PROSITE" id="PS51077">
    <property type="entry name" value="HTH_ICLR"/>
    <property type="match status" value="1"/>
</dbReference>
<comment type="caution">
    <text evidence="9">The sequence shown here is derived from an EMBL/GenBank/DDBJ whole genome shotgun (WGS) entry which is preliminary data.</text>
</comment>
<dbReference type="GO" id="GO:0006071">
    <property type="term" value="P:glycerol metabolic process"/>
    <property type="evidence" value="ECO:0007669"/>
    <property type="project" value="UniProtKB-KW"/>
</dbReference>
<dbReference type="GO" id="GO:0003677">
    <property type="term" value="F:DNA binding"/>
    <property type="evidence" value="ECO:0007669"/>
    <property type="project" value="UniProtKB-KW"/>
</dbReference>
<dbReference type="Gene3D" id="1.10.10.10">
    <property type="entry name" value="Winged helix-like DNA-binding domain superfamily/Winged helix DNA-binding domain"/>
    <property type="match status" value="1"/>
</dbReference>
<keyword evidence="10" id="KW-1185">Reference proteome</keyword>